<proteinExistence type="predicted"/>
<dbReference type="AlphaFoldDB" id="A0A9W9A343"/>
<gene>
    <name evidence="1" type="ORF">C8J55DRAFT_137447</name>
</gene>
<accession>A0A9W9A343</accession>
<reference evidence="1" key="1">
    <citation type="submission" date="2022-08" db="EMBL/GenBank/DDBJ databases">
        <authorList>
            <consortium name="DOE Joint Genome Institute"/>
            <person name="Min B."/>
            <person name="Riley R."/>
            <person name="Sierra-Patev S."/>
            <person name="Naranjo-Ortiz M."/>
            <person name="Looney B."/>
            <person name="Konkel Z."/>
            <person name="Slot J.C."/>
            <person name="Sakamoto Y."/>
            <person name="Steenwyk J.L."/>
            <person name="Rokas A."/>
            <person name="Carro J."/>
            <person name="Camarero S."/>
            <person name="Ferreira P."/>
            <person name="Molpeceres G."/>
            <person name="Ruiz-Duenas F.J."/>
            <person name="Serrano A."/>
            <person name="Henrissat B."/>
            <person name="Drula E."/>
            <person name="Hughes K.W."/>
            <person name="Mata J.L."/>
            <person name="Ishikawa N.K."/>
            <person name="Vargas-Isla R."/>
            <person name="Ushijima S."/>
            <person name="Smith C.A."/>
            <person name="Ahrendt S."/>
            <person name="Andreopoulos W."/>
            <person name="He G."/>
            <person name="Labutti K."/>
            <person name="Lipzen A."/>
            <person name="Ng V."/>
            <person name="Sandor L."/>
            <person name="Barry K."/>
            <person name="Martinez A.T."/>
            <person name="Xiao Y."/>
            <person name="Gibbons J.G."/>
            <person name="Terashima K."/>
            <person name="Hibbett D.S."/>
            <person name="Grigoriev I.V."/>
        </authorList>
    </citation>
    <scope>NUCLEOTIDE SEQUENCE</scope>
    <source>
        <strain evidence="1">Sp2 HRB7682 ss15</strain>
    </source>
</reference>
<name>A0A9W9A343_9AGAR</name>
<evidence type="ECO:0000313" key="2">
    <source>
        <dbReference type="Proteomes" id="UP001150238"/>
    </source>
</evidence>
<dbReference type="EMBL" id="JANVFS010000025">
    <property type="protein sequence ID" value="KAJ4473331.1"/>
    <property type="molecule type" value="Genomic_DNA"/>
</dbReference>
<evidence type="ECO:0000313" key="1">
    <source>
        <dbReference type="EMBL" id="KAJ4473331.1"/>
    </source>
</evidence>
<comment type="caution">
    <text evidence="1">The sequence shown here is derived from an EMBL/GenBank/DDBJ whole genome shotgun (WGS) entry which is preliminary data.</text>
</comment>
<organism evidence="1 2">
    <name type="scientific">Lentinula lateritia</name>
    <dbReference type="NCBI Taxonomy" id="40482"/>
    <lineage>
        <taxon>Eukaryota</taxon>
        <taxon>Fungi</taxon>
        <taxon>Dikarya</taxon>
        <taxon>Basidiomycota</taxon>
        <taxon>Agaricomycotina</taxon>
        <taxon>Agaricomycetes</taxon>
        <taxon>Agaricomycetidae</taxon>
        <taxon>Agaricales</taxon>
        <taxon>Marasmiineae</taxon>
        <taxon>Omphalotaceae</taxon>
        <taxon>Lentinula</taxon>
    </lineage>
</organism>
<sequence>MSALTDILPVETLHEVVSSLDSPSDILSFGISSKTLADIAIPHHLKFRVFRVRISRSAAIWRFFSQADLTAGEVRELDILPENISDVCHGDYGPDRWMAEPLVPPKELFEGGQAQHFKGRPSFEQTRTDEMLLIDAVKRMKNLRRFGWYRSPPPVIVEQDDLWHTLGTLGSLEELDVVDEPFSVLTHAPAGYIAVKPLASTETFLSLRGLKNLTICTHAYDQKQDKVDLTGIIGMLVGNKDLEKLDLRLKSPMTLSITPLIITAQWTRLCILHISGRVHCIPSAFLVFLHAHPLVEELALAPLIVGKRWFQKPRTPPSEPLLPHLKRLRCKIFHVVWLVEHGAGAKVTELTGVSLPEQIVMNDVFFDDPDEVDEGDEDDVVLDHSGEEIISPFRGPFLDILKTNRLPLLTKLGIRGNQKDVQDVASAFPHIREFILDSWLPQVEFDTLLPHLASFPSLTVLQATALFESDKYHLYKYPKYDFVGNVARVSKLAEACPLLARIVFEDIQIVLIRGGDELKWVFRNLGDNVAFARENENVRRASDLVE</sequence>
<evidence type="ECO:0008006" key="3">
    <source>
        <dbReference type="Google" id="ProtNLM"/>
    </source>
</evidence>
<reference evidence="1" key="2">
    <citation type="journal article" date="2023" name="Proc. Natl. Acad. Sci. U.S.A.">
        <title>A global phylogenomic analysis of the shiitake genus Lentinula.</title>
        <authorList>
            <person name="Sierra-Patev S."/>
            <person name="Min B."/>
            <person name="Naranjo-Ortiz M."/>
            <person name="Looney B."/>
            <person name="Konkel Z."/>
            <person name="Slot J.C."/>
            <person name="Sakamoto Y."/>
            <person name="Steenwyk J.L."/>
            <person name="Rokas A."/>
            <person name="Carro J."/>
            <person name="Camarero S."/>
            <person name="Ferreira P."/>
            <person name="Molpeceres G."/>
            <person name="Ruiz-Duenas F.J."/>
            <person name="Serrano A."/>
            <person name="Henrissat B."/>
            <person name="Drula E."/>
            <person name="Hughes K.W."/>
            <person name="Mata J.L."/>
            <person name="Ishikawa N.K."/>
            <person name="Vargas-Isla R."/>
            <person name="Ushijima S."/>
            <person name="Smith C.A."/>
            <person name="Donoghue J."/>
            <person name="Ahrendt S."/>
            <person name="Andreopoulos W."/>
            <person name="He G."/>
            <person name="LaButti K."/>
            <person name="Lipzen A."/>
            <person name="Ng V."/>
            <person name="Riley R."/>
            <person name="Sandor L."/>
            <person name="Barry K."/>
            <person name="Martinez A.T."/>
            <person name="Xiao Y."/>
            <person name="Gibbons J.G."/>
            <person name="Terashima K."/>
            <person name="Grigoriev I.V."/>
            <person name="Hibbett D."/>
        </authorList>
    </citation>
    <scope>NUCLEOTIDE SEQUENCE</scope>
    <source>
        <strain evidence="1">Sp2 HRB7682 ss15</strain>
    </source>
</reference>
<protein>
    <recommendedName>
        <fullName evidence="3">F-box domain-containing protein</fullName>
    </recommendedName>
</protein>
<dbReference type="Proteomes" id="UP001150238">
    <property type="component" value="Unassembled WGS sequence"/>
</dbReference>